<feature type="compositionally biased region" description="Basic and acidic residues" evidence="1">
    <location>
        <begin position="26"/>
        <end position="38"/>
    </location>
</feature>
<reference evidence="3" key="1">
    <citation type="journal article" date="2011" name="Genetics">
        <title>Massive changes in genome architecture accompany the transition to self-fertility in the filamentous fungus Neurospora tetrasperma.</title>
        <authorList>
            <person name="Ellison C.E."/>
            <person name="Stajich J.E."/>
            <person name="Jacobson D.J."/>
            <person name="Natvig D.O."/>
            <person name="Lapidus A."/>
            <person name="Foster B."/>
            <person name="Aerts A."/>
            <person name="Riley R."/>
            <person name="Lindquist E.A."/>
            <person name="Grigoriev I.V."/>
            <person name="Taylor J.W."/>
        </authorList>
    </citation>
    <scope>NUCLEOTIDE SEQUENCE [LARGE SCALE GENOMIC DNA]</scope>
    <source>
        <strain evidence="3">FGSC 2508 / P0657</strain>
    </source>
</reference>
<name>F8MJ23_NEUT8</name>
<dbReference type="KEGG" id="nte:NEUTE1DRAFT99256"/>
<feature type="compositionally biased region" description="Polar residues" evidence="1">
    <location>
        <begin position="78"/>
        <end position="95"/>
    </location>
</feature>
<dbReference type="RefSeq" id="XP_009849348.1">
    <property type="nucleotide sequence ID" value="XM_009851046.1"/>
</dbReference>
<dbReference type="VEuPathDB" id="FungiDB:NEUTE1DRAFT_99256"/>
<dbReference type="EMBL" id="GL891303">
    <property type="protein sequence ID" value="EGO59072.1"/>
    <property type="molecule type" value="Genomic_DNA"/>
</dbReference>
<keyword evidence="3" id="KW-1185">Reference proteome</keyword>
<feature type="region of interest" description="Disordered" evidence="1">
    <location>
        <begin position="1"/>
        <end position="59"/>
    </location>
</feature>
<accession>F8MJ23</accession>
<proteinExistence type="predicted"/>
<dbReference type="HOGENOM" id="CLU_2062128_0_0_1"/>
<dbReference type="OrthoDB" id="10350598at2759"/>
<evidence type="ECO:0000256" key="1">
    <source>
        <dbReference type="SAM" id="MobiDB-lite"/>
    </source>
</evidence>
<dbReference type="AlphaFoldDB" id="F8MJ23"/>
<dbReference type="Proteomes" id="UP000008065">
    <property type="component" value="Unassembled WGS sequence"/>
</dbReference>
<evidence type="ECO:0000313" key="2">
    <source>
        <dbReference type="EMBL" id="EGO59072.1"/>
    </source>
</evidence>
<protein>
    <submittedName>
        <fullName evidence="2">Uncharacterized protein</fullName>
    </submittedName>
</protein>
<gene>
    <name evidence="2" type="ORF">NEUTE1DRAFT_99256</name>
</gene>
<evidence type="ECO:0000313" key="3">
    <source>
        <dbReference type="Proteomes" id="UP000008065"/>
    </source>
</evidence>
<feature type="compositionally biased region" description="Polar residues" evidence="1">
    <location>
        <begin position="1"/>
        <end position="18"/>
    </location>
</feature>
<sequence>MLLASGKSQDLSQGNASPSRAKRCHAKEPFESRQERRPSPVSSTRTHSKLLDLDPRLPPMVPVDDYCKWAINQLDQASQIPQDNGSSMTVCSKPSTAEIHG</sequence>
<dbReference type="GeneID" id="20831936"/>
<feature type="region of interest" description="Disordered" evidence="1">
    <location>
        <begin position="78"/>
        <end position="101"/>
    </location>
</feature>
<organism evidence="2 3">
    <name type="scientific">Neurospora tetrasperma (strain FGSC 2508 / ATCC MYA-4615 / P0657)</name>
    <dbReference type="NCBI Taxonomy" id="510951"/>
    <lineage>
        <taxon>Eukaryota</taxon>
        <taxon>Fungi</taxon>
        <taxon>Dikarya</taxon>
        <taxon>Ascomycota</taxon>
        <taxon>Pezizomycotina</taxon>
        <taxon>Sordariomycetes</taxon>
        <taxon>Sordariomycetidae</taxon>
        <taxon>Sordariales</taxon>
        <taxon>Sordariaceae</taxon>
        <taxon>Neurospora</taxon>
    </lineage>
</organism>